<dbReference type="Proteomes" id="UP001152622">
    <property type="component" value="Chromosome 5"/>
</dbReference>
<proteinExistence type="predicted"/>
<evidence type="ECO:0000256" key="3">
    <source>
        <dbReference type="ARBA" id="ARBA00023136"/>
    </source>
</evidence>
<dbReference type="GO" id="GO:0016020">
    <property type="term" value="C:membrane"/>
    <property type="evidence" value="ECO:0007669"/>
    <property type="project" value="UniProtKB-SubCell"/>
</dbReference>
<gene>
    <name evidence="7" type="ORF">SKAU_G00178890</name>
</gene>
<keyword evidence="3 5" id="KW-0472">Membrane</keyword>
<feature type="domain" description="Natural killer cell receptor 2B4 immunoglobulin" evidence="6">
    <location>
        <begin position="11"/>
        <end position="45"/>
    </location>
</feature>
<dbReference type="EMBL" id="JAINUF010000005">
    <property type="protein sequence ID" value="KAJ8361364.1"/>
    <property type="molecule type" value="Genomic_DNA"/>
</dbReference>
<dbReference type="OrthoDB" id="6353782at2759"/>
<evidence type="ECO:0000313" key="8">
    <source>
        <dbReference type="Proteomes" id="UP001152622"/>
    </source>
</evidence>
<accession>A0A9Q1IZB7</accession>
<organism evidence="7 8">
    <name type="scientific">Synaphobranchus kaupii</name>
    <name type="common">Kaup's arrowtooth eel</name>
    <dbReference type="NCBI Taxonomy" id="118154"/>
    <lineage>
        <taxon>Eukaryota</taxon>
        <taxon>Metazoa</taxon>
        <taxon>Chordata</taxon>
        <taxon>Craniata</taxon>
        <taxon>Vertebrata</taxon>
        <taxon>Euteleostomi</taxon>
        <taxon>Actinopterygii</taxon>
        <taxon>Neopterygii</taxon>
        <taxon>Teleostei</taxon>
        <taxon>Anguilliformes</taxon>
        <taxon>Synaphobranchidae</taxon>
        <taxon>Synaphobranchus</taxon>
    </lineage>
</organism>
<keyword evidence="5" id="KW-0812">Transmembrane</keyword>
<reference evidence="7" key="1">
    <citation type="journal article" date="2023" name="Science">
        <title>Genome structures resolve the early diversification of teleost fishes.</title>
        <authorList>
            <person name="Parey E."/>
            <person name="Louis A."/>
            <person name="Montfort J."/>
            <person name="Bouchez O."/>
            <person name="Roques C."/>
            <person name="Iampietro C."/>
            <person name="Lluch J."/>
            <person name="Castinel A."/>
            <person name="Donnadieu C."/>
            <person name="Desvignes T."/>
            <person name="Floi Bucao C."/>
            <person name="Jouanno E."/>
            <person name="Wen M."/>
            <person name="Mejri S."/>
            <person name="Dirks R."/>
            <person name="Jansen H."/>
            <person name="Henkel C."/>
            <person name="Chen W.J."/>
            <person name="Zahm M."/>
            <person name="Cabau C."/>
            <person name="Klopp C."/>
            <person name="Thompson A.W."/>
            <person name="Robinson-Rechavi M."/>
            <person name="Braasch I."/>
            <person name="Lecointre G."/>
            <person name="Bobe J."/>
            <person name="Postlethwait J.H."/>
            <person name="Berthelot C."/>
            <person name="Roest Crollius H."/>
            <person name="Guiguen Y."/>
        </authorList>
    </citation>
    <scope>NUCLEOTIDE SEQUENCE</scope>
    <source>
        <strain evidence="7">WJC10195</strain>
    </source>
</reference>
<dbReference type="PANTHER" id="PTHR12080">
    <property type="entry name" value="SIGNALING LYMPHOCYTIC ACTIVATION MOLECULE"/>
    <property type="match status" value="1"/>
</dbReference>
<keyword evidence="4" id="KW-0325">Glycoprotein</keyword>
<evidence type="ECO:0000313" key="7">
    <source>
        <dbReference type="EMBL" id="KAJ8361364.1"/>
    </source>
</evidence>
<keyword evidence="5" id="KW-1133">Transmembrane helix</keyword>
<dbReference type="InterPro" id="IPR013783">
    <property type="entry name" value="Ig-like_fold"/>
</dbReference>
<keyword evidence="8" id="KW-1185">Reference proteome</keyword>
<evidence type="ECO:0000256" key="5">
    <source>
        <dbReference type="SAM" id="Phobius"/>
    </source>
</evidence>
<keyword evidence="2" id="KW-0732">Signal</keyword>
<evidence type="ECO:0000256" key="2">
    <source>
        <dbReference type="ARBA" id="ARBA00022729"/>
    </source>
</evidence>
<dbReference type="PANTHER" id="PTHR12080:SF56">
    <property type="entry name" value="NATURAL KILLER CELL RECEPTOR 2B4"/>
    <property type="match status" value="1"/>
</dbReference>
<comment type="subcellular location">
    <subcellularLocation>
        <location evidence="1">Membrane</location>
    </subcellularLocation>
</comment>
<evidence type="ECO:0000256" key="4">
    <source>
        <dbReference type="ARBA" id="ARBA00023180"/>
    </source>
</evidence>
<dbReference type="InterPro" id="IPR015631">
    <property type="entry name" value="CD2/SLAM_rcpt"/>
</dbReference>
<evidence type="ECO:0000256" key="1">
    <source>
        <dbReference type="ARBA" id="ARBA00004370"/>
    </source>
</evidence>
<dbReference type="SUPFAM" id="SSF48726">
    <property type="entry name" value="Immunoglobulin"/>
    <property type="match status" value="1"/>
</dbReference>
<dbReference type="AlphaFoldDB" id="A0A9Q1IZB7"/>
<protein>
    <recommendedName>
        <fullName evidence="6">Natural killer cell receptor 2B4 immunoglobulin domain-containing protein</fullName>
    </recommendedName>
</protein>
<comment type="caution">
    <text evidence="7">The sequence shown here is derived from an EMBL/GenBank/DDBJ whole genome shotgun (WGS) entry which is preliminary data.</text>
</comment>
<evidence type="ECO:0000259" key="6">
    <source>
        <dbReference type="Pfam" id="PF11465"/>
    </source>
</evidence>
<name>A0A9Q1IZB7_SYNKA</name>
<dbReference type="InterPro" id="IPR036179">
    <property type="entry name" value="Ig-like_dom_sf"/>
</dbReference>
<feature type="transmembrane region" description="Helical" evidence="5">
    <location>
        <begin position="150"/>
        <end position="170"/>
    </location>
</feature>
<dbReference type="InterPro" id="IPR024303">
    <property type="entry name" value="NK_rcpt_2B4_Ig_dom"/>
</dbReference>
<sequence>MTNYGSYKATTEFDEKNFSLLLKNVQQRDSGIYTAKITDDDGKERDVATYRLTVQEAPPIPQVRVELLSSAAGLCNVSVNCSAKDIWASYTCDHAHCTQVENTTSLSGVNIIVTATNGIIHCSSSNRVDTKTQSVPTKDICQPKATTRGVIIITSCFVVIAIAIVISVSFGHEQLYRHLISPFYREQQLSRPEKRRRSRSAVSRINTNQLFLSASYYVAIFTPAQVQLTMLPQQLNNPVQTGKTVRSNAKAVACDICDAFVHIKCGEILRGRE</sequence>
<dbReference type="Pfam" id="PF11465">
    <property type="entry name" value="Receptor_2B4"/>
    <property type="match status" value="1"/>
</dbReference>
<dbReference type="Gene3D" id="2.60.40.10">
    <property type="entry name" value="Immunoglobulins"/>
    <property type="match status" value="1"/>
</dbReference>